<dbReference type="NCBIfam" id="TIGR00652">
    <property type="entry name" value="DapF"/>
    <property type="match status" value="1"/>
</dbReference>
<evidence type="ECO:0000256" key="7">
    <source>
        <dbReference type="ARBA" id="ARBA00051712"/>
    </source>
</evidence>
<feature type="site" description="Could be important to modulate the pK values of the two catalytic cysteine residues" evidence="8">
    <location>
        <position position="198"/>
    </location>
</feature>
<evidence type="ECO:0000256" key="3">
    <source>
        <dbReference type="ARBA" id="ARBA00013080"/>
    </source>
</evidence>
<evidence type="ECO:0000313" key="10">
    <source>
        <dbReference type="EMBL" id="OLU45311.1"/>
    </source>
</evidence>
<comment type="pathway">
    <text evidence="1 8">Amino-acid biosynthesis; L-lysine biosynthesis via DAP pathway; DL-2,6-diaminopimelate from LL-2,6-diaminopimelate: step 1/1.</text>
</comment>
<dbReference type="GO" id="GO:0008837">
    <property type="term" value="F:diaminopimelate epimerase activity"/>
    <property type="evidence" value="ECO:0007669"/>
    <property type="project" value="UniProtKB-UniRule"/>
</dbReference>
<protein>
    <recommendedName>
        <fullName evidence="3 8">Diaminopimelate epimerase</fullName>
        <shortName evidence="8">DAP epimerase</shortName>
        <ecNumber evidence="3 8">5.1.1.7</ecNumber>
    </recommendedName>
    <alternativeName>
        <fullName evidence="8">PLP-independent amino acid racemase</fullName>
    </alternativeName>
</protein>
<keyword evidence="8" id="KW-0963">Cytoplasm</keyword>
<comment type="caution">
    <text evidence="8">Lacks conserved residue(s) required for the propagation of feature annotation.</text>
</comment>
<dbReference type="Pfam" id="PF01678">
    <property type="entry name" value="DAP_epimerase"/>
    <property type="match status" value="2"/>
</dbReference>
<proteinExistence type="inferred from homology"/>
<dbReference type="SUPFAM" id="SSF54506">
    <property type="entry name" value="Diaminopimelate epimerase-like"/>
    <property type="match status" value="2"/>
</dbReference>
<dbReference type="AlphaFoldDB" id="A0A1U7NL38"/>
<keyword evidence="4 8" id="KW-0028">Amino-acid biosynthesis</keyword>
<dbReference type="EMBL" id="MPKA01000087">
    <property type="protein sequence ID" value="OLU45311.1"/>
    <property type="molecule type" value="Genomic_DNA"/>
</dbReference>
<feature type="binding site" evidence="8">
    <location>
        <position position="12"/>
    </location>
    <ligand>
        <name>substrate</name>
    </ligand>
</feature>
<comment type="subunit">
    <text evidence="8">Homodimer.</text>
</comment>
<dbReference type="PANTHER" id="PTHR31689:SF0">
    <property type="entry name" value="DIAMINOPIMELATE EPIMERASE"/>
    <property type="match status" value="1"/>
</dbReference>
<evidence type="ECO:0000256" key="5">
    <source>
        <dbReference type="ARBA" id="ARBA00023154"/>
    </source>
</evidence>
<comment type="similarity">
    <text evidence="2 8">Belongs to the diaminopimelate epimerase family.</text>
</comment>
<keyword evidence="11" id="KW-1185">Reference proteome</keyword>
<dbReference type="PROSITE" id="PS01326">
    <property type="entry name" value="DAP_EPIMERASE"/>
    <property type="match status" value="1"/>
</dbReference>
<evidence type="ECO:0000256" key="8">
    <source>
        <dbReference type="HAMAP-Rule" id="MF_00197"/>
    </source>
</evidence>
<comment type="function">
    <text evidence="8">Catalyzes the stereoinversion of LL-2,6-diaminopimelate (L,L-DAP) to meso-diaminopimelate (meso-DAP), a precursor of L-lysine and an essential component of the bacterial peptidoglycan.</text>
</comment>
<comment type="catalytic activity">
    <reaction evidence="7 8">
        <text>(2S,6S)-2,6-diaminopimelate = meso-2,6-diaminopimelate</text>
        <dbReference type="Rhea" id="RHEA:15393"/>
        <dbReference type="ChEBI" id="CHEBI:57609"/>
        <dbReference type="ChEBI" id="CHEBI:57791"/>
        <dbReference type="EC" id="5.1.1.7"/>
    </reaction>
</comment>
<feature type="binding site" evidence="8">
    <location>
        <position position="61"/>
    </location>
    <ligand>
        <name>substrate</name>
    </ligand>
</feature>
<dbReference type="InterPro" id="IPR001653">
    <property type="entry name" value="DAP_epimerase_DapF"/>
</dbReference>
<evidence type="ECO:0000256" key="4">
    <source>
        <dbReference type="ARBA" id="ARBA00022605"/>
    </source>
</evidence>
<evidence type="ECO:0000256" key="6">
    <source>
        <dbReference type="ARBA" id="ARBA00023235"/>
    </source>
</evidence>
<feature type="binding site" evidence="8">
    <location>
        <position position="180"/>
    </location>
    <ligand>
        <name>substrate</name>
    </ligand>
</feature>
<dbReference type="STRING" id="1862672.BO225_08970"/>
<dbReference type="OrthoDB" id="9805408at2"/>
<keyword evidence="5 8" id="KW-0457">Lysine biosynthesis</keyword>
<dbReference type="PANTHER" id="PTHR31689">
    <property type="entry name" value="DIAMINOPIMELATE EPIMERASE, CHLOROPLASTIC"/>
    <property type="match status" value="1"/>
</dbReference>
<comment type="caution">
    <text evidence="10">The sequence shown here is derived from an EMBL/GenBank/DDBJ whole genome shotgun (WGS) entry which is preliminary data.</text>
</comment>
<feature type="active site" evidence="9">
    <location>
        <position position="70"/>
    </location>
</feature>
<dbReference type="GO" id="GO:0005829">
    <property type="term" value="C:cytosol"/>
    <property type="evidence" value="ECO:0007669"/>
    <property type="project" value="TreeGrafter"/>
</dbReference>
<dbReference type="Proteomes" id="UP000186705">
    <property type="component" value="Unassembled WGS sequence"/>
</dbReference>
<feature type="binding site" evidence="8">
    <location>
        <begin position="71"/>
        <end position="72"/>
    </location>
    <ligand>
        <name>substrate</name>
    </ligand>
</feature>
<dbReference type="EC" id="5.1.1.7" evidence="3 8"/>
<dbReference type="UniPathway" id="UPA00034">
    <property type="reaction ID" value="UER00025"/>
</dbReference>
<comment type="subcellular location">
    <subcellularLocation>
        <location evidence="8">Cytoplasm</location>
    </subcellularLocation>
</comment>
<name>A0A1U7NL38_9FIRM</name>
<feature type="active site" description="Proton acceptor" evidence="8">
    <location>
        <position position="207"/>
    </location>
</feature>
<accession>A0A1U7NL38</accession>
<evidence type="ECO:0000256" key="9">
    <source>
        <dbReference type="PROSITE-ProRule" id="PRU10125"/>
    </source>
</evidence>
<evidence type="ECO:0000256" key="2">
    <source>
        <dbReference type="ARBA" id="ARBA00010219"/>
    </source>
</evidence>
<feature type="binding site" evidence="8">
    <location>
        <begin position="208"/>
        <end position="209"/>
    </location>
    <ligand>
        <name>substrate</name>
    </ligand>
</feature>
<evidence type="ECO:0000313" key="11">
    <source>
        <dbReference type="Proteomes" id="UP000186705"/>
    </source>
</evidence>
<gene>
    <name evidence="8" type="primary">dapF</name>
    <name evidence="10" type="ORF">BO225_08970</name>
</gene>
<evidence type="ECO:0000256" key="1">
    <source>
        <dbReference type="ARBA" id="ARBA00005196"/>
    </source>
</evidence>
<dbReference type="InterPro" id="IPR018510">
    <property type="entry name" value="DAP_epimerase_AS"/>
</dbReference>
<organism evidence="10 11">
    <name type="scientific">Dubosiella newyorkensis</name>
    <dbReference type="NCBI Taxonomy" id="1862672"/>
    <lineage>
        <taxon>Bacteria</taxon>
        <taxon>Bacillati</taxon>
        <taxon>Bacillota</taxon>
        <taxon>Erysipelotrichia</taxon>
        <taxon>Erysipelotrichales</taxon>
        <taxon>Erysipelotrichaceae</taxon>
        <taxon>Dubosiella</taxon>
    </lineage>
</organism>
<reference evidence="10 11" key="1">
    <citation type="submission" date="2016-11" db="EMBL/GenBank/DDBJ databases">
        <title>Description of two novel members of the family Erysipelotrichaceae: Ileibacterium lipovorans gen. nov., sp. nov. and Dubosiella newyorkensis, gen. nov., sp. nov.</title>
        <authorList>
            <person name="Cox L.M."/>
            <person name="Sohn J."/>
            <person name="Tyrrell K.L."/>
            <person name="Citron D.M."/>
            <person name="Lawson P.A."/>
            <person name="Patel N.B."/>
            <person name="Iizumi T."/>
            <person name="Perez-Perez G.I."/>
            <person name="Goldstein E.J."/>
            <person name="Blaser M.J."/>
        </authorList>
    </citation>
    <scope>NUCLEOTIDE SEQUENCE [LARGE SCALE GENOMIC DNA]</scope>
    <source>
        <strain evidence="10 11">NYU-BL-A4</strain>
    </source>
</reference>
<feature type="active site" description="Proton donor" evidence="8">
    <location>
        <position position="70"/>
    </location>
</feature>
<sequence>MLPYTKYHGCGNDFVIVHESWIDQNKIDASWIEAICDRHTGIGADGFIIVKEHPLEMIYYNQDGSRAPMCGNGIRCFSQFCLDEHIIDTPSFSVQTLAGEKVVYVQDDGRFQVDLGLPDLEPAKCALKAPIWNYDYKGLRLYTLFMSTIHTVVFVDDAFMDIEKIGQEICESSLFPEQTNVNFVQIVDDRHLRVQTYERGCGVTLACGTGVCASAYVAYQEKGCQNKLNVTMKKGSLDIEIDENGRVWMRGPAVKIAKGEYYES</sequence>
<dbReference type="Gene3D" id="3.10.310.10">
    <property type="entry name" value="Diaminopimelate Epimerase, Chain A, domain 1"/>
    <property type="match status" value="2"/>
</dbReference>
<keyword evidence="6 8" id="KW-0413">Isomerase</keyword>
<dbReference type="GO" id="GO:0009089">
    <property type="term" value="P:lysine biosynthetic process via diaminopimelate"/>
    <property type="evidence" value="ECO:0007669"/>
    <property type="project" value="UniProtKB-UniRule"/>
</dbReference>
<feature type="site" description="Could be important to modulate the pK values of the two catalytic cysteine residues" evidence="8">
    <location>
        <position position="150"/>
    </location>
</feature>
<feature type="binding site" evidence="8">
    <location>
        <begin position="198"/>
        <end position="199"/>
    </location>
    <ligand>
        <name>substrate</name>
    </ligand>
</feature>
<dbReference type="HAMAP" id="MF_00197">
    <property type="entry name" value="DAP_epimerase"/>
    <property type="match status" value="1"/>
</dbReference>